<protein>
    <recommendedName>
        <fullName evidence="5">RNase H type-1 domain-containing protein</fullName>
    </recommendedName>
</protein>
<evidence type="ECO:0000259" key="1">
    <source>
        <dbReference type="Pfam" id="PF13456"/>
    </source>
</evidence>
<dbReference type="InterPro" id="IPR044730">
    <property type="entry name" value="RNase_H-like_dom_plant"/>
</dbReference>
<gene>
    <name evidence="3" type="ORF">R3W88_016716</name>
</gene>
<dbReference type="GO" id="GO:0004523">
    <property type="term" value="F:RNA-DNA hybrid ribonuclease activity"/>
    <property type="evidence" value="ECO:0007669"/>
    <property type="project" value="InterPro"/>
</dbReference>
<dbReference type="SUPFAM" id="SSF53098">
    <property type="entry name" value="Ribonuclease H-like"/>
    <property type="match status" value="1"/>
</dbReference>
<reference evidence="3 4" key="1">
    <citation type="submission" date="2023-10" db="EMBL/GenBank/DDBJ databases">
        <title>Genome-Wide Identification Analysis in wild type Solanum Pinnatisectum Reveals Some Genes Defensing Phytophthora Infestans.</title>
        <authorList>
            <person name="Sun C."/>
        </authorList>
    </citation>
    <scope>NUCLEOTIDE SEQUENCE [LARGE SCALE GENOMIC DNA]</scope>
    <source>
        <strain evidence="3">LQN</strain>
        <tissue evidence="3">Leaf</tissue>
    </source>
</reference>
<dbReference type="PANTHER" id="PTHR47723">
    <property type="entry name" value="OS05G0353850 PROTEIN"/>
    <property type="match status" value="1"/>
</dbReference>
<dbReference type="Pfam" id="PF13966">
    <property type="entry name" value="zf-RVT"/>
    <property type="match status" value="1"/>
</dbReference>
<dbReference type="InterPro" id="IPR053151">
    <property type="entry name" value="RNase_H-like"/>
</dbReference>
<dbReference type="Pfam" id="PF13456">
    <property type="entry name" value="RVT_3"/>
    <property type="match status" value="1"/>
</dbReference>
<dbReference type="InterPro" id="IPR036397">
    <property type="entry name" value="RNaseH_sf"/>
</dbReference>
<organism evidence="3 4">
    <name type="scientific">Solanum pinnatisectum</name>
    <name type="common">tansyleaf nightshade</name>
    <dbReference type="NCBI Taxonomy" id="50273"/>
    <lineage>
        <taxon>Eukaryota</taxon>
        <taxon>Viridiplantae</taxon>
        <taxon>Streptophyta</taxon>
        <taxon>Embryophyta</taxon>
        <taxon>Tracheophyta</taxon>
        <taxon>Spermatophyta</taxon>
        <taxon>Magnoliopsida</taxon>
        <taxon>eudicotyledons</taxon>
        <taxon>Gunneridae</taxon>
        <taxon>Pentapetalae</taxon>
        <taxon>asterids</taxon>
        <taxon>lamiids</taxon>
        <taxon>Solanales</taxon>
        <taxon>Solanaceae</taxon>
        <taxon>Solanoideae</taxon>
        <taxon>Solaneae</taxon>
        <taxon>Solanum</taxon>
    </lineage>
</organism>
<comment type="caution">
    <text evidence="3">The sequence shown here is derived from an EMBL/GenBank/DDBJ whole genome shotgun (WGS) entry which is preliminary data.</text>
</comment>
<keyword evidence="4" id="KW-1185">Reference proteome</keyword>
<name>A0AAV9KZH6_9SOLN</name>
<dbReference type="PANTHER" id="PTHR47723:SF23">
    <property type="entry name" value="REVERSE TRANSCRIPTASE-LIKE PROTEIN"/>
    <property type="match status" value="1"/>
</dbReference>
<evidence type="ECO:0008006" key="5">
    <source>
        <dbReference type="Google" id="ProtNLM"/>
    </source>
</evidence>
<sequence>MQGKNLMDNRDQERKEFDWIWSMNCPNKMKSLLWLTHHGRLSTSPYLNSIGLNIHPNCHTCGHPKKDVEHIFFNCPKAVEFWEAILDNNTTCHKLDKSSLTKDTMQEIWQSTGSKQYNSILPWNALLPQCFWAIWLQRNTNLFNKKKDSTSLANTMNQAIEYHLIIKTNSRPIRTQQTIHVKWEPTAVGRFKLNTDGAVKYTPSPGGLRGVIRNRNGDWKLGFMSKEPQVDPILAELRALKQGLIMAIHHNLMPLDINSDSTEFIKYLTHNNHPYSNLTLECRSLMEKLGATVPTYIFREQNRVADKLSKEGLNCTSFGQLVFWIVPPMFAKKLGWADI</sequence>
<evidence type="ECO:0000313" key="3">
    <source>
        <dbReference type="EMBL" id="KAK4718378.1"/>
    </source>
</evidence>
<evidence type="ECO:0000313" key="4">
    <source>
        <dbReference type="Proteomes" id="UP001311915"/>
    </source>
</evidence>
<dbReference type="InterPro" id="IPR012337">
    <property type="entry name" value="RNaseH-like_sf"/>
</dbReference>
<dbReference type="CDD" id="cd06222">
    <property type="entry name" value="RNase_H_like"/>
    <property type="match status" value="1"/>
</dbReference>
<dbReference type="Gene3D" id="3.30.420.10">
    <property type="entry name" value="Ribonuclease H-like superfamily/Ribonuclease H"/>
    <property type="match status" value="1"/>
</dbReference>
<dbReference type="AlphaFoldDB" id="A0AAV9KZH6"/>
<dbReference type="GO" id="GO:0003676">
    <property type="term" value="F:nucleic acid binding"/>
    <property type="evidence" value="ECO:0007669"/>
    <property type="project" value="InterPro"/>
</dbReference>
<feature type="domain" description="RNase H type-1" evidence="1">
    <location>
        <begin position="194"/>
        <end position="311"/>
    </location>
</feature>
<dbReference type="InterPro" id="IPR026960">
    <property type="entry name" value="RVT-Znf"/>
</dbReference>
<dbReference type="EMBL" id="JAWPEI010000008">
    <property type="protein sequence ID" value="KAK4718378.1"/>
    <property type="molecule type" value="Genomic_DNA"/>
</dbReference>
<dbReference type="InterPro" id="IPR002156">
    <property type="entry name" value="RNaseH_domain"/>
</dbReference>
<feature type="domain" description="Reverse transcriptase zinc-binding" evidence="2">
    <location>
        <begin position="6"/>
        <end position="82"/>
    </location>
</feature>
<evidence type="ECO:0000259" key="2">
    <source>
        <dbReference type="Pfam" id="PF13966"/>
    </source>
</evidence>
<proteinExistence type="predicted"/>
<dbReference type="Proteomes" id="UP001311915">
    <property type="component" value="Unassembled WGS sequence"/>
</dbReference>
<accession>A0AAV9KZH6</accession>